<comment type="caution">
    <text evidence="6">The sequence shown here is derived from an EMBL/GenBank/DDBJ whole genome shotgun (WGS) entry which is preliminary data.</text>
</comment>
<dbReference type="GO" id="GO:0030655">
    <property type="term" value="P:beta-lactam antibiotic catabolic process"/>
    <property type="evidence" value="ECO:0007669"/>
    <property type="project" value="InterPro"/>
</dbReference>
<dbReference type="PANTHER" id="PTHR35333:SF3">
    <property type="entry name" value="BETA-LACTAMASE-TYPE TRANSPEPTIDASE FOLD CONTAINING PROTEIN"/>
    <property type="match status" value="1"/>
</dbReference>
<proteinExistence type="inferred from homology"/>
<feature type="compositionally biased region" description="Polar residues" evidence="4">
    <location>
        <begin position="11"/>
        <end position="24"/>
    </location>
</feature>
<organism evidence="6 7">
    <name type="scientific">Sphingomonas yabuuchiae</name>
    <dbReference type="NCBI Taxonomy" id="172044"/>
    <lineage>
        <taxon>Bacteria</taxon>
        <taxon>Pseudomonadati</taxon>
        <taxon>Pseudomonadota</taxon>
        <taxon>Alphaproteobacteria</taxon>
        <taxon>Sphingomonadales</taxon>
        <taxon>Sphingomonadaceae</taxon>
        <taxon>Sphingomonas</taxon>
    </lineage>
</organism>
<evidence type="ECO:0000256" key="2">
    <source>
        <dbReference type="ARBA" id="ARBA00009009"/>
    </source>
</evidence>
<dbReference type="Pfam" id="PF13354">
    <property type="entry name" value="Beta-lactamase2"/>
    <property type="match status" value="1"/>
</dbReference>
<evidence type="ECO:0000313" key="6">
    <source>
        <dbReference type="EMBL" id="MBN3558366.1"/>
    </source>
</evidence>
<evidence type="ECO:0000256" key="3">
    <source>
        <dbReference type="ARBA" id="ARBA00012865"/>
    </source>
</evidence>
<accession>A0AA40ZXP9</accession>
<dbReference type="AlphaFoldDB" id="A0AA40ZXP9"/>
<comment type="similarity">
    <text evidence="2">Belongs to the class-A beta-lactamase family.</text>
</comment>
<gene>
    <name evidence="6" type="ORF">JYA60_09010</name>
</gene>
<keyword evidence="6" id="KW-0378">Hydrolase</keyword>
<feature type="region of interest" description="Disordered" evidence="4">
    <location>
        <begin position="1"/>
        <end position="28"/>
    </location>
</feature>
<dbReference type="InterPro" id="IPR045155">
    <property type="entry name" value="Beta-lactam_cat"/>
</dbReference>
<evidence type="ECO:0000256" key="4">
    <source>
        <dbReference type="SAM" id="MobiDB-lite"/>
    </source>
</evidence>
<dbReference type="Proteomes" id="UP000704529">
    <property type="component" value="Unassembled WGS sequence"/>
</dbReference>
<dbReference type="InterPro" id="IPR000871">
    <property type="entry name" value="Beta-lactam_class-A"/>
</dbReference>
<dbReference type="EMBL" id="JAFHKU010000127">
    <property type="protein sequence ID" value="MBN3558366.1"/>
    <property type="molecule type" value="Genomic_DNA"/>
</dbReference>
<evidence type="ECO:0000256" key="1">
    <source>
        <dbReference type="ARBA" id="ARBA00001526"/>
    </source>
</evidence>
<dbReference type="PRINTS" id="PR00118">
    <property type="entry name" value="BLACTAMASEA"/>
</dbReference>
<dbReference type="GO" id="GO:0008800">
    <property type="term" value="F:beta-lactamase activity"/>
    <property type="evidence" value="ECO:0007669"/>
    <property type="project" value="UniProtKB-EC"/>
</dbReference>
<protein>
    <recommendedName>
        <fullName evidence="3">beta-lactamase</fullName>
        <ecNumber evidence="3">3.5.2.6</ecNumber>
    </recommendedName>
</protein>
<feature type="domain" description="Beta-lactamase class A catalytic" evidence="5">
    <location>
        <begin position="119"/>
        <end position="377"/>
    </location>
</feature>
<dbReference type="InterPro" id="IPR012338">
    <property type="entry name" value="Beta-lactam/transpept-like"/>
</dbReference>
<dbReference type="EC" id="3.5.2.6" evidence="3"/>
<feature type="region of interest" description="Disordered" evidence="4">
    <location>
        <begin position="67"/>
        <end position="98"/>
    </location>
</feature>
<sequence length="414" mass="43548">MFRVLSCAGGLSSQAPDTGISPTRSTRKDTPVLRGIAVTKRVSSGGLRSWPAGFLLLGLAGCGADSRPGATSHAPSVPDPQVSVSMPLPPPRPSRAPAAPAELVSTINRLSASFAGKKGIAVRAVDDGWTVEVGGRQRLPQQSVSKLWVAITLLDLRDRGRARLDEPIVVRREDLTVFHQPIAMLVKGDGYHTTVGELLNRALTMSDNTANDRLLTYVGGPQAVRAMIAAKRLGDIRFGPGERLLQAKTAGLTWQPAFAAAGAFQAARNRLDPAARKAALDAYVSDPPDGAAPIAIADALARLARGELLSETSTRILIDTMEASRTGHARLRAAVPSGWQIAHKTGTGQDLGRRNAGFNDVGLLTAPDGRRFAIAVMIGDTIEDIRKRQQLIQNVAAAVANAAGPPRGPVAVAN</sequence>
<dbReference type="PANTHER" id="PTHR35333">
    <property type="entry name" value="BETA-LACTAMASE"/>
    <property type="match status" value="1"/>
</dbReference>
<evidence type="ECO:0000313" key="7">
    <source>
        <dbReference type="Proteomes" id="UP000704529"/>
    </source>
</evidence>
<dbReference type="GO" id="GO:0046677">
    <property type="term" value="P:response to antibiotic"/>
    <property type="evidence" value="ECO:0007669"/>
    <property type="project" value="InterPro"/>
</dbReference>
<reference evidence="6" key="1">
    <citation type="submission" date="2021-01" db="EMBL/GenBank/DDBJ databases">
        <title>Genome Sequencing of Type Strains.</title>
        <authorList>
            <person name="Lemaire J.F."/>
            <person name="Inderbitzin P."/>
            <person name="Collins S.B."/>
            <person name="Wespe N."/>
            <person name="Knight-Connoni V."/>
        </authorList>
    </citation>
    <scope>NUCLEOTIDE SEQUENCE</scope>
    <source>
        <strain evidence="6">DSM 14562</strain>
    </source>
</reference>
<dbReference type="Gene3D" id="3.40.710.10">
    <property type="entry name" value="DD-peptidase/beta-lactamase superfamily"/>
    <property type="match status" value="1"/>
</dbReference>
<dbReference type="SUPFAM" id="SSF56601">
    <property type="entry name" value="beta-lactamase/transpeptidase-like"/>
    <property type="match status" value="1"/>
</dbReference>
<evidence type="ECO:0000259" key="5">
    <source>
        <dbReference type="Pfam" id="PF13354"/>
    </source>
</evidence>
<comment type="catalytic activity">
    <reaction evidence="1">
        <text>a beta-lactam + H2O = a substituted beta-amino acid</text>
        <dbReference type="Rhea" id="RHEA:20401"/>
        <dbReference type="ChEBI" id="CHEBI:15377"/>
        <dbReference type="ChEBI" id="CHEBI:35627"/>
        <dbReference type="ChEBI" id="CHEBI:140347"/>
        <dbReference type="EC" id="3.5.2.6"/>
    </reaction>
</comment>
<name>A0AA40ZXP9_9SPHN</name>